<accession>A0AAD9MRL0</accession>
<dbReference type="AlphaFoldDB" id="A0AAD9MRL0"/>
<gene>
    <name evidence="1" type="ORF">LSH36_1348g00005</name>
</gene>
<dbReference type="EMBL" id="JAODUP010001348">
    <property type="protein sequence ID" value="KAK2140454.1"/>
    <property type="molecule type" value="Genomic_DNA"/>
</dbReference>
<name>A0AAD9MRL0_9ANNE</name>
<evidence type="ECO:0000313" key="2">
    <source>
        <dbReference type="Proteomes" id="UP001208570"/>
    </source>
</evidence>
<reference evidence="1" key="1">
    <citation type="journal article" date="2023" name="Mol. Biol. Evol.">
        <title>Third-Generation Sequencing Reveals the Adaptive Role of the Epigenome in Three Deep-Sea Polychaetes.</title>
        <authorList>
            <person name="Perez M."/>
            <person name="Aroh O."/>
            <person name="Sun Y."/>
            <person name="Lan Y."/>
            <person name="Juniper S.K."/>
            <person name="Young C.R."/>
            <person name="Angers B."/>
            <person name="Qian P.Y."/>
        </authorList>
    </citation>
    <scope>NUCLEOTIDE SEQUENCE</scope>
    <source>
        <strain evidence="1">P08H-3</strain>
    </source>
</reference>
<evidence type="ECO:0000313" key="1">
    <source>
        <dbReference type="EMBL" id="KAK2140454.1"/>
    </source>
</evidence>
<organism evidence="1 2">
    <name type="scientific">Paralvinella palmiformis</name>
    <dbReference type="NCBI Taxonomy" id="53620"/>
    <lineage>
        <taxon>Eukaryota</taxon>
        <taxon>Metazoa</taxon>
        <taxon>Spiralia</taxon>
        <taxon>Lophotrochozoa</taxon>
        <taxon>Annelida</taxon>
        <taxon>Polychaeta</taxon>
        <taxon>Sedentaria</taxon>
        <taxon>Canalipalpata</taxon>
        <taxon>Terebellida</taxon>
        <taxon>Terebelliformia</taxon>
        <taxon>Alvinellidae</taxon>
        <taxon>Paralvinella</taxon>
    </lineage>
</organism>
<comment type="caution">
    <text evidence="1">The sequence shown here is derived from an EMBL/GenBank/DDBJ whole genome shotgun (WGS) entry which is preliminary data.</text>
</comment>
<sequence>MKRQLRIRLNLVKPDLTKLVNKKQEFQKVQFDRTRKGERMFEVGDVVKVKNTRAQPKTDKWLFGSIIDVKGTRNYVVKIGSERKLVHEITLLKFLRRQAFVNNCK</sequence>
<proteinExistence type="predicted"/>
<keyword evidence="2" id="KW-1185">Reference proteome</keyword>
<protein>
    <submittedName>
        <fullName evidence="1">Uncharacterized protein</fullName>
    </submittedName>
</protein>
<dbReference type="Proteomes" id="UP001208570">
    <property type="component" value="Unassembled WGS sequence"/>
</dbReference>